<dbReference type="Gene3D" id="1.10.357.10">
    <property type="entry name" value="Tetracycline Repressor, domain 2"/>
    <property type="match status" value="1"/>
</dbReference>
<proteinExistence type="predicted"/>
<dbReference type="Proteomes" id="UP001596282">
    <property type="component" value="Unassembled WGS sequence"/>
</dbReference>
<dbReference type="PRINTS" id="PR00455">
    <property type="entry name" value="HTHTETR"/>
</dbReference>
<dbReference type="InterPro" id="IPR001647">
    <property type="entry name" value="HTH_TetR"/>
</dbReference>
<reference evidence="7" key="1">
    <citation type="journal article" date="2014" name="Int. J. Syst. Evol. Microbiol.">
        <title>Complete genome of a new Firmicutes species belonging to the dominant human colonic microbiota ('Ruminococcus bicirculans') reveals two chromosomes and a selective capacity to utilize plant glucans.</title>
        <authorList>
            <consortium name="NISC Comparative Sequencing Program"/>
            <person name="Wegmann U."/>
            <person name="Louis P."/>
            <person name="Goesmann A."/>
            <person name="Henrissat B."/>
            <person name="Duncan S.H."/>
            <person name="Flint H.J."/>
        </authorList>
    </citation>
    <scope>NUCLEOTIDE SEQUENCE</scope>
    <source>
        <strain evidence="7">CCM 8933</strain>
    </source>
</reference>
<dbReference type="InterPro" id="IPR036271">
    <property type="entry name" value="Tet_transcr_reg_TetR-rel_C_sf"/>
</dbReference>
<evidence type="ECO:0000256" key="3">
    <source>
        <dbReference type="ARBA" id="ARBA00023163"/>
    </source>
</evidence>
<protein>
    <submittedName>
        <fullName evidence="7">TetR/AcrR family transcriptional regulator</fullName>
    </submittedName>
</protein>
<dbReference type="InterPro" id="IPR009057">
    <property type="entry name" value="Homeodomain-like_sf"/>
</dbReference>
<dbReference type="InterPro" id="IPR050109">
    <property type="entry name" value="HTH-type_TetR-like_transc_reg"/>
</dbReference>
<dbReference type="PROSITE" id="PS50977">
    <property type="entry name" value="HTH_TETR_2"/>
    <property type="match status" value="1"/>
</dbReference>
<comment type="caution">
    <text evidence="7">The sequence shown here is derived from an EMBL/GenBank/DDBJ whole genome shotgun (WGS) entry which is preliminary data.</text>
</comment>
<evidence type="ECO:0000313" key="7">
    <source>
        <dbReference type="EMBL" id="MFC6179903.1"/>
    </source>
</evidence>
<dbReference type="Pfam" id="PF00440">
    <property type="entry name" value="TetR_N"/>
    <property type="match status" value="1"/>
</dbReference>
<gene>
    <name evidence="6" type="ORF">ACFP5Y_01025</name>
    <name evidence="7" type="ORF">ACFP5Y_01360</name>
</gene>
<keyword evidence="8" id="KW-1185">Reference proteome</keyword>
<evidence type="ECO:0000313" key="6">
    <source>
        <dbReference type="EMBL" id="MFC6179839.1"/>
    </source>
</evidence>
<name>A0ABW1RWP9_9LACO</name>
<evidence type="ECO:0000256" key="4">
    <source>
        <dbReference type="PROSITE-ProRule" id="PRU00335"/>
    </source>
</evidence>
<keyword evidence="1" id="KW-0805">Transcription regulation</keyword>
<accession>A0ABW1RWP9</accession>
<dbReference type="EMBL" id="JBHSSC010000004">
    <property type="protein sequence ID" value="MFC6179839.1"/>
    <property type="molecule type" value="Genomic_DNA"/>
</dbReference>
<organism evidence="7 8">
    <name type="scientific">Lactiplantibacillus daowaiensis</name>
    <dbReference type="NCBI Taxonomy" id="2559918"/>
    <lineage>
        <taxon>Bacteria</taxon>
        <taxon>Bacillati</taxon>
        <taxon>Bacillota</taxon>
        <taxon>Bacilli</taxon>
        <taxon>Lactobacillales</taxon>
        <taxon>Lactobacillaceae</taxon>
        <taxon>Lactiplantibacillus</taxon>
    </lineage>
</organism>
<dbReference type="PANTHER" id="PTHR30055">
    <property type="entry name" value="HTH-TYPE TRANSCRIPTIONAL REGULATOR RUTR"/>
    <property type="match status" value="1"/>
</dbReference>
<feature type="DNA-binding region" description="H-T-H motif" evidence="4">
    <location>
        <begin position="29"/>
        <end position="48"/>
    </location>
</feature>
<keyword evidence="2 4" id="KW-0238">DNA-binding</keyword>
<dbReference type="SUPFAM" id="SSF48498">
    <property type="entry name" value="Tetracyclin repressor-like, C-terminal domain"/>
    <property type="match status" value="1"/>
</dbReference>
<evidence type="ECO:0000313" key="8">
    <source>
        <dbReference type="Proteomes" id="UP001596282"/>
    </source>
</evidence>
<evidence type="ECO:0000256" key="2">
    <source>
        <dbReference type="ARBA" id="ARBA00023125"/>
    </source>
</evidence>
<dbReference type="EMBL" id="JBHSSC010000004">
    <property type="protein sequence ID" value="MFC6179903.1"/>
    <property type="molecule type" value="Genomic_DNA"/>
</dbReference>
<reference evidence="8" key="2">
    <citation type="journal article" date="2019" name="Int. J. Syst. Evol. Microbiol.">
        <title>The Global Catalogue of Microorganisms (GCM) 10K type strain sequencing project: providing services to taxonomists for standard genome sequencing and annotation.</title>
        <authorList>
            <consortium name="The Broad Institute Genomics Platform"/>
            <consortium name="The Broad Institute Genome Sequencing Center for Infectious Disease"/>
            <person name="Wu L."/>
            <person name="Ma J."/>
        </authorList>
    </citation>
    <scope>NUCLEOTIDE SEQUENCE [LARGE SCALE GENOMIC DNA]</scope>
    <source>
        <strain evidence="8">CCM 8933</strain>
    </source>
</reference>
<sequence length="202" mass="22295">MKLKDDQKYDRLIQAAITLLAQGGLANFSTTKVAKQAGIPQSNVYIYFKNKDSLLNAVFQATIHQESVAVVAAIDANAPLLDRLAMSIRGLYHFALAEPAVVTTVQILTEDVAVKQKLSLKRDDQENQQIQTLLTTGIDAGLIRPTELNLIRFFLTRPVFHYAAGIQNGLYPASDQGLDDLVNMLMAAVLLPSAYRDWLAEH</sequence>
<reference evidence="7" key="3">
    <citation type="submission" date="2024-09" db="EMBL/GenBank/DDBJ databases">
        <authorList>
            <person name="Sun Q."/>
            <person name="Mori K."/>
        </authorList>
    </citation>
    <scope>NUCLEOTIDE SEQUENCE</scope>
    <source>
        <strain evidence="7">CCM 8933</strain>
    </source>
</reference>
<dbReference type="PANTHER" id="PTHR30055:SF234">
    <property type="entry name" value="HTH-TYPE TRANSCRIPTIONAL REGULATOR BETI"/>
    <property type="match status" value="1"/>
</dbReference>
<dbReference type="RefSeq" id="WP_137629171.1">
    <property type="nucleotide sequence ID" value="NZ_BJDJ01000018.1"/>
</dbReference>
<evidence type="ECO:0000259" key="5">
    <source>
        <dbReference type="PROSITE" id="PS50977"/>
    </source>
</evidence>
<dbReference type="SUPFAM" id="SSF46689">
    <property type="entry name" value="Homeodomain-like"/>
    <property type="match status" value="1"/>
</dbReference>
<feature type="domain" description="HTH tetR-type" evidence="5">
    <location>
        <begin position="6"/>
        <end position="66"/>
    </location>
</feature>
<evidence type="ECO:0000256" key="1">
    <source>
        <dbReference type="ARBA" id="ARBA00023015"/>
    </source>
</evidence>
<keyword evidence="3" id="KW-0804">Transcription</keyword>